<gene>
    <name evidence="3" type="ORF">WR15_26630</name>
</gene>
<evidence type="ECO:0000313" key="4">
    <source>
        <dbReference type="Proteomes" id="UP000037564"/>
    </source>
</evidence>
<dbReference type="Proteomes" id="UP000037564">
    <property type="component" value="Unassembled WGS sequence"/>
</dbReference>
<protein>
    <recommendedName>
        <fullName evidence="2">Dit-like phage tail protein N-terminal domain-containing protein</fullName>
    </recommendedName>
</protein>
<feature type="compositionally biased region" description="Polar residues" evidence="1">
    <location>
        <begin position="15"/>
        <end position="27"/>
    </location>
</feature>
<evidence type="ECO:0000259" key="2">
    <source>
        <dbReference type="Pfam" id="PF21821"/>
    </source>
</evidence>
<evidence type="ECO:0000313" key="3">
    <source>
        <dbReference type="EMBL" id="KNF61438.1"/>
    </source>
</evidence>
<evidence type="ECO:0000256" key="1">
    <source>
        <dbReference type="SAM" id="MobiDB-lite"/>
    </source>
</evidence>
<dbReference type="Pfam" id="PF21821">
    <property type="entry name" value="Dit_like"/>
    <property type="match status" value="1"/>
</dbReference>
<dbReference type="RefSeq" id="WP_001240676.1">
    <property type="nucleotide sequence ID" value="NZ_BFFY01000062.1"/>
</dbReference>
<name>A0A0B0VSK0_ECOLX</name>
<comment type="caution">
    <text evidence="3">The sequence shown here is derived from an EMBL/GenBank/DDBJ whole genome shotgun (WGS) entry which is preliminary data.</text>
</comment>
<dbReference type="AlphaFoldDB" id="A0A0B0VSK0"/>
<feature type="region of interest" description="Disordered" evidence="1">
    <location>
        <begin position="205"/>
        <end position="225"/>
    </location>
</feature>
<feature type="compositionally biased region" description="Polar residues" evidence="1">
    <location>
        <begin position="205"/>
        <end position="214"/>
    </location>
</feature>
<proteinExistence type="predicted"/>
<dbReference type="InterPro" id="IPR048494">
    <property type="entry name" value="Dit-like_N"/>
</dbReference>
<organism evidence="3 4">
    <name type="scientific">Escherichia coli</name>
    <dbReference type="NCBI Taxonomy" id="562"/>
    <lineage>
        <taxon>Bacteria</taxon>
        <taxon>Pseudomonadati</taxon>
        <taxon>Pseudomonadota</taxon>
        <taxon>Gammaproteobacteria</taxon>
        <taxon>Enterobacterales</taxon>
        <taxon>Enterobacteriaceae</taxon>
        <taxon>Escherichia</taxon>
    </lineage>
</organism>
<feature type="region of interest" description="Disordered" evidence="1">
    <location>
        <begin position="1"/>
        <end position="28"/>
    </location>
</feature>
<dbReference type="EMBL" id="LGZN01000105">
    <property type="protein sequence ID" value="KNF61438.1"/>
    <property type="molecule type" value="Genomic_DNA"/>
</dbReference>
<dbReference type="PATRIC" id="fig|562.7396.peg.246"/>
<feature type="domain" description="Dit-like phage tail protein N-terminal" evidence="2">
    <location>
        <begin position="57"/>
        <end position="183"/>
    </location>
</feature>
<reference evidence="3 4" key="1">
    <citation type="submission" date="2015-07" db="EMBL/GenBank/DDBJ databases">
        <title>Genome sequences of 64 non-O157:H7 Shiga toxin-producing Escherichia coli strains.</title>
        <authorList>
            <person name="Gonzalez-Escalona N."/>
            <person name="Toro M."/>
            <person name="Timme R."/>
            <person name="Payne J."/>
        </authorList>
    </citation>
    <scope>NUCLEOTIDE SEQUENCE [LARGE SCALE GENOMIC DNA]</scope>
    <source>
        <strain evidence="3 4">CFSAN026843</strain>
    </source>
</reference>
<sequence length="225" mass="24494">MAMGPLTIGRPTEAKINSTSNDSNGRTTKGGNGFAIIASNLGSGANAAYNDYQALSFDSVESTKISRNADVTSYAVESGSEVSDHVQIRNNKFTLQGRISETVLKLNPDMIKNAGINGNRRMLMLEYLNQLMDSRQPFLLVTELKNYDNVVLVGMSYEEEASESLLFTLDFEQIRLVSKATTSAIAVKTAPNKSVGGQVKMQVNTTEQKNQKSPGQDVVTPVFKQ</sequence>
<accession>A0A0B0VSK0</accession>